<dbReference type="Pfam" id="PF00067">
    <property type="entry name" value="p450"/>
    <property type="match status" value="2"/>
</dbReference>
<comment type="pathway">
    <text evidence="3">Secondary metabolite biosynthesis; terpenoid biosynthesis.</text>
</comment>
<dbReference type="InterPro" id="IPR001128">
    <property type="entry name" value="Cyt_P450"/>
</dbReference>
<dbReference type="EMBL" id="JACAZF010000007">
    <property type="protein sequence ID" value="KAF7299325.1"/>
    <property type="molecule type" value="Genomic_DNA"/>
</dbReference>
<dbReference type="GO" id="GO:0005506">
    <property type="term" value="F:iron ion binding"/>
    <property type="evidence" value="ECO:0007669"/>
    <property type="project" value="InterPro"/>
</dbReference>
<keyword evidence="8" id="KW-1133">Transmembrane helix</keyword>
<keyword evidence="11" id="KW-0503">Monooxygenase</keyword>
<dbReference type="InterPro" id="IPR050121">
    <property type="entry name" value="Cytochrome_P450_monoxygenase"/>
</dbReference>
<keyword evidence="14" id="KW-1185">Reference proteome</keyword>
<dbReference type="InterPro" id="IPR036396">
    <property type="entry name" value="Cyt_P450_sf"/>
</dbReference>
<dbReference type="PANTHER" id="PTHR24305">
    <property type="entry name" value="CYTOCHROME P450"/>
    <property type="match status" value="1"/>
</dbReference>
<dbReference type="GO" id="GO:0020037">
    <property type="term" value="F:heme binding"/>
    <property type="evidence" value="ECO:0007669"/>
    <property type="project" value="InterPro"/>
</dbReference>
<evidence type="ECO:0000313" key="13">
    <source>
        <dbReference type="EMBL" id="KAF7299325.1"/>
    </source>
</evidence>
<evidence type="ECO:0000256" key="7">
    <source>
        <dbReference type="ARBA" id="ARBA00022723"/>
    </source>
</evidence>
<dbReference type="SUPFAM" id="SSF48264">
    <property type="entry name" value="Cytochrome P450"/>
    <property type="match status" value="1"/>
</dbReference>
<evidence type="ECO:0000256" key="4">
    <source>
        <dbReference type="ARBA" id="ARBA00010617"/>
    </source>
</evidence>
<keyword evidence="7" id="KW-0479">Metal-binding</keyword>
<dbReference type="GeneID" id="59347987"/>
<organism evidence="13 14">
    <name type="scientific">Mycena indigotica</name>
    <dbReference type="NCBI Taxonomy" id="2126181"/>
    <lineage>
        <taxon>Eukaryota</taxon>
        <taxon>Fungi</taxon>
        <taxon>Dikarya</taxon>
        <taxon>Basidiomycota</taxon>
        <taxon>Agaricomycotina</taxon>
        <taxon>Agaricomycetes</taxon>
        <taxon>Agaricomycetidae</taxon>
        <taxon>Agaricales</taxon>
        <taxon>Marasmiineae</taxon>
        <taxon>Mycenaceae</taxon>
        <taxon>Mycena</taxon>
    </lineage>
</organism>
<dbReference type="RefSeq" id="XP_037218713.1">
    <property type="nucleotide sequence ID" value="XM_037365471.1"/>
</dbReference>
<keyword evidence="5" id="KW-0349">Heme</keyword>
<protein>
    <submittedName>
        <fullName evidence="13">Cytochrome P450</fullName>
    </submittedName>
</protein>
<dbReference type="Proteomes" id="UP000636479">
    <property type="component" value="Unassembled WGS sequence"/>
</dbReference>
<sequence>MLLLAVLALLLVLYLIFRDFLALLIRQARSPLRTLSGPPPTSLLTGNLAALHDQENTDVVLRWEAAHGAAFVYRGFVGGRRLLTTDPRALAHILGRAYDYPKPGFVRESLAAMAGGDAGLLVVEGEVHRRQRSILAPAFTAAHVRSLAPVFWAKAGVLRDVWLAAADAAPSPSPPSPSPGPGAWTPPAGSTRIDVLSWLARATLDAVGEAGFGYAFHALSTNEEDEQDELARAFADIFATARRFRVMTILQAWFPILRRFRRNNAVMARATATMQRIGARLVEERSRAVLAAQTHAQTDTSLVAGDKTVLGRDLLSVLIRSNMSAPTPAAALSSAEVLSQIATFIATGHETVASALTWALYALVRAPAVQARLRAGLHALETSVRAARPGAPDAALRDALTDAVLRDTYLEHVLREVLRLHAPIANTMRVAARDDVIPLSASPSDADAGGLGLPPARDRAGNVLSCIRVRRGDIITVPIQAVNKSRAIWGPDAGEFDPERWADGPGTAGGKEADGRRRVPGLWAHTLTFLNGNGGAEGNRACIGWRYALAEMKIMLFVLVRDLEFALDPATVIEKRVNVVTRPFVRSEPALGNQMPLHVRRHVHALPALGAGAE</sequence>
<evidence type="ECO:0000313" key="14">
    <source>
        <dbReference type="Proteomes" id="UP000636479"/>
    </source>
</evidence>
<evidence type="ECO:0000256" key="8">
    <source>
        <dbReference type="ARBA" id="ARBA00022989"/>
    </source>
</evidence>
<comment type="similarity">
    <text evidence="4">Belongs to the cytochrome P450 family.</text>
</comment>
<evidence type="ECO:0000256" key="2">
    <source>
        <dbReference type="ARBA" id="ARBA00004370"/>
    </source>
</evidence>
<dbReference type="GO" id="GO:0016705">
    <property type="term" value="F:oxidoreductase activity, acting on paired donors, with incorporation or reduction of molecular oxygen"/>
    <property type="evidence" value="ECO:0007669"/>
    <property type="project" value="InterPro"/>
</dbReference>
<comment type="caution">
    <text evidence="13">The sequence shown here is derived from an EMBL/GenBank/DDBJ whole genome shotgun (WGS) entry which is preliminary data.</text>
</comment>
<keyword evidence="6" id="KW-0812">Transmembrane</keyword>
<keyword evidence="9" id="KW-0560">Oxidoreductase</keyword>
<evidence type="ECO:0000256" key="11">
    <source>
        <dbReference type="ARBA" id="ARBA00023033"/>
    </source>
</evidence>
<dbReference type="GO" id="GO:0004497">
    <property type="term" value="F:monooxygenase activity"/>
    <property type="evidence" value="ECO:0007669"/>
    <property type="project" value="UniProtKB-KW"/>
</dbReference>
<gene>
    <name evidence="13" type="ORF">MIND_00881700</name>
</gene>
<name>A0A8H6SID4_9AGAR</name>
<dbReference type="PANTHER" id="PTHR24305:SF166">
    <property type="entry name" value="CYTOCHROME P450 12A4, MITOCHONDRIAL-RELATED"/>
    <property type="match status" value="1"/>
</dbReference>
<keyword evidence="10" id="KW-0408">Iron</keyword>
<comment type="subcellular location">
    <subcellularLocation>
        <location evidence="2">Membrane</location>
    </subcellularLocation>
</comment>
<dbReference type="GO" id="GO:0016020">
    <property type="term" value="C:membrane"/>
    <property type="evidence" value="ECO:0007669"/>
    <property type="project" value="UniProtKB-SubCell"/>
</dbReference>
<evidence type="ECO:0000256" key="5">
    <source>
        <dbReference type="ARBA" id="ARBA00022617"/>
    </source>
</evidence>
<comment type="cofactor">
    <cofactor evidence="1">
        <name>heme</name>
        <dbReference type="ChEBI" id="CHEBI:30413"/>
    </cofactor>
</comment>
<evidence type="ECO:0000256" key="3">
    <source>
        <dbReference type="ARBA" id="ARBA00004721"/>
    </source>
</evidence>
<evidence type="ECO:0000256" key="1">
    <source>
        <dbReference type="ARBA" id="ARBA00001971"/>
    </source>
</evidence>
<reference evidence="13" key="1">
    <citation type="submission" date="2020-05" db="EMBL/GenBank/DDBJ databases">
        <title>Mycena genomes resolve the evolution of fungal bioluminescence.</title>
        <authorList>
            <person name="Tsai I.J."/>
        </authorList>
    </citation>
    <scope>NUCLEOTIDE SEQUENCE</scope>
    <source>
        <strain evidence="13">171206Taipei</strain>
    </source>
</reference>
<dbReference type="OrthoDB" id="1470350at2759"/>
<proteinExistence type="inferred from homology"/>
<evidence type="ECO:0000256" key="10">
    <source>
        <dbReference type="ARBA" id="ARBA00023004"/>
    </source>
</evidence>
<evidence type="ECO:0000256" key="9">
    <source>
        <dbReference type="ARBA" id="ARBA00023002"/>
    </source>
</evidence>
<dbReference type="AlphaFoldDB" id="A0A8H6SID4"/>
<evidence type="ECO:0000256" key="6">
    <source>
        <dbReference type="ARBA" id="ARBA00022692"/>
    </source>
</evidence>
<keyword evidence="12" id="KW-0472">Membrane</keyword>
<evidence type="ECO:0000256" key="12">
    <source>
        <dbReference type="ARBA" id="ARBA00023136"/>
    </source>
</evidence>
<accession>A0A8H6SID4</accession>
<dbReference type="Gene3D" id="1.10.630.10">
    <property type="entry name" value="Cytochrome P450"/>
    <property type="match status" value="1"/>
</dbReference>